<dbReference type="GO" id="GO:0016491">
    <property type="term" value="F:oxidoreductase activity"/>
    <property type="evidence" value="ECO:0007669"/>
    <property type="project" value="UniProtKB-KW"/>
</dbReference>
<dbReference type="Proteomes" id="UP000468735">
    <property type="component" value="Unassembled WGS sequence"/>
</dbReference>
<dbReference type="InterPro" id="IPR036291">
    <property type="entry name" value="NAD(P)-bd_dom_sf"/>
</dbReference>
<dbReference type="PRINTS" id="PR00081">
    <property type="entry name" value="GDHRDH"/>
</dbReference>
<dbReference type="InterPro" id="IPR002347">
    <property type="entry name" value="SDR_fam"/>
</dbReference>
<dbReference type="Gene3D" id="3.40.50.720">
    <property type="entry name" value="NAD(P)-binding Rossmann-like Domain"/>
    <property type="match status" value="1"/>
</dbReference>
<accession>A0A6H9Z3V5</accession>
<gene>
    <name evidence="3" type="ORF">F8566_05785</name>
</gene>
<dbReference type="RefSeq" id="WP_151558745.1">
    <property type="nucleotide sequence ID" value="NZ_WBMT01000002.1"/>
</dbReference>
<evidence type="ECO:0000313" key="3">
    <source>
        <dbReference type="EMBL" id="KAB2351721.1"/>
    </source>
</evidence>
<dbReference type="NCBIfam" id="NF005754">
    <property type="entry name" value="PRK07578.1"/>
    <property type="match status" value="1"/>
</dbReference>
<comment type="similarity">
    <text evidence="1">Belongs to the short-chain dehydrogenases/reductases (SDR) family.</text>
</comment>
<protein>
    <submittedName>
        <fullName evidence="3">Short chain dehydrogenase</fullName>
    </submittedName>
</protein>
<dbReference type="EMBL" id="WBMT01000002">
    <property type="protein sequence ID" value="KAB2351721.1"/>
    <property type="molecule type" value="Genomic_DNA"/>
</dbReference>
<dbReference type="InterPro" id="IPR051122">
    <property type="entry name" value="SDR_DHRS6-like"/>
</dbReference>
<keyword evidence="2" id="KW-0560">Oxidoreductase</keyword>
<reference evidence="3 4" key="1">
    <citation type="submission" date="2019-09" db="EMBL/GenBank/DDBJ databases">
        <title>Actinomadura physcomitrii sp. nov., a novel actinomycete isolated from moss [Physcomitrium sphaericum (Ludw) Fuernr].</title>
        <authorList>
            <person name="Zhuang X."/>
            <person name="Liu C."/>
        </authorList>
    </citation>
    <scope>NUCLEOTIDE SEQUENCE [LARGE SCALE GENOMIC DNA]</scope>
    <source>
        <strain evidence="3 4">HMC1</strain>
    </source>
</reference>
<dbReference type="PANTHER" id="PTHR43477:SF1">
    <property type="entry name" value="DIHYDROANTICAPSIN 7-DEHYDROGENASE"/>
    <property type="match status" value="1"/>
</dbReference>
<evidence type="ECO:0000256" key="1">
    <source>
        <dbReference type="ARBA" id="ARBA00006484"/>
    </source>
</evidence>
<dbReference type="PANTHER" id="PTHR43477">
    <property type="entry name" value="DIHYDROANTICAPSIN 7-DEHYDROGENASE"/>
    <property type="match status" value="1"/>
</dbReference>
<dbReference type="CDD" id="cd11731">
    <property type="entry name" value="Lin1944_like_SDR_c"/>
    <property type="match status" value="1"/>
</dbReference>
<dbReference type="OrthoDB" id="9787486at2"/>
<evidence type="ECO:0000313" key="4">
    <source>
        <dbReference type="Proteomes" id="UP000468735"/>
    </source>
</evidence>
<sequence>MKILLIGATGKLGRAVHEALRARGHEVVTASRNGSDISVDITDPESVRAMYEKTGRVDAVANTAGWVPWKPLTELGSGDVMAGLRGKAFSQVELVRQGTAHAVEDASFTLITGVLSRDPVRTGSMASLANGAIEAFVRAAAIELPHRQRINVVSPTVFTESMPAYGEIFVGFEPVPVAAAARAYVRSIEGHQTGQVYVVE</sequence>
<comment type="caution">
    <text evidence="3">The sequence shown here is derived from an EMBL/GenBank/DDBJ whole genome shotgun (WGS) entry which is preliminary data.</text>
</comment>
<proteinExistence type="inferred from homology"/>
<evidence type="ECO:0000256" key="2">
    <source>
        <dbReference type="ARBA" id="ARBA00023002"/>
    </source>
</evidence>
<keyword evidence="4" id="KW-1185">Reference proteome</keyword>
<name>A0A6H9Z3V5_9ACTN</name>
<dbReference type="SUPFAM" id="SSF51735">
    <property type="entry name" value="NAD(P)-binding Rossmann-fold domains"/>
    <property type="match status" value="1"/>
</dbReference>
<dbReference type="AlphaFoldDB" id="A0A6H9Z3V5"/>
<dbReference type="Pfam" id="PF13561">
    <property type="entry name" value="adh_short_C2"/>
    <property type="match status" value="1"/>
</dbReference>
<organism evidence="3 4">
    <name type="scientific">Actinomadura rudentiformis</name>
    <dbReference type="NCBI Taxonomy" id="359158"/>
    <lineage>
        <taxon>Bacteria</taxon>
        <taxon>Bacillati</taxon>
        <taxon>Actinomycetota</taxon>
        <taxon>Actinomycetes</taxon>
        <taxon>Streptosporangiales</taxon>
        <taxon>Thermomonosporaceae</taxon>
        <taxon>Actinomadura</taxon>
    </lineage>
</organism>